<keyword evidence="5" id="KW-0175">Coiled coil</keyword>
<dbReference type="InterPro" id="IPR025157">
    <property type="entry name" value="Hemagglutinin_rpt"/>
</dbReference>
<evidence type="ECO:0000256" key="1">
    <source>
        <dbReference type="ARBA" id="ARBA00004219"/>
    </source>
</evidence>
<reference evidence="8 9" key="1">
    <citation type="submission" date="2018-11" db="EMBL/GenBank/DDBJ databases">
        <title>Whole genome sequence of Bibersteinia trehalosi strain OADDL-BT1 an multidrug resistant pathogen isolate.</title>
        <authorList>
            <person name="Couger M."/>
            <person name="Ramachandran A."/>
        </authorList>
    </citation>
    <scope>NUCLEOTIDE SEQUENCE [LARGE SCALE GENOMIC DNA]</scope>
    <source>
        <strain evidence="8 9">OADDL-BT1</strain>
    </source>
</reference>
<dbReference type="STRING" id="1263831.F543_5260"/>
<proteinExistence type="predicted"/>
<dbReference type="RefSeq" id="WP_185735040.1">
    <property type="nucleotide sequence ID" value="NZ_RRUC01000015.1"/>
</dbReference>
<evidence type="ECO:0000256" key="6">
    <source>
        <dbReference type="SAM" id="MobiDB-lite"/>
    </source>
</evidence>
<evidence type="ECO:0000259" key="7">
    <source>
        <dbReference type="Pfam" id="PF04829"/>
    </source>
</evidence>
<dbReference type="GO" id="GO:0090729">
    <property type="term" value="F:toxin activity"/>
    <property type="evidence" value="ECO:0007669"/>
    <property type="project" value="UniProtKB-KW"/>
</dbReference>
<keyword evidence="2" id="KW-0800">Toxin</keyword>
<evidence type="ECO:0000313" key="8">
    <source>
        <dbReference type="EMBL" id="RRN04342.1"/>
    </source>
</evidence>
<feature type="domain" description="VENN motif-containing" evidence="7">
    <location>
        <begin position="565"/>
        <end position="620"/>
    </location>
</feature>
<dbReference type="EMBL" id="RRUC01000015">
    <property type="protein sequence ID" value="RRN04342.1"/>
    <property type="molecule type" value="Genomic_DNA"/>
</dbReference>
<feature type="compositionally biased region" description="Polar residues" evidence="6">
    <location>
        <begin position="325"/>
        <end position="335"/>
    </location>
</feature>
<gene>
    <name evidence="8" type="ORF">EIM44_02520</name>
</gene>
<evidence type="ECO:0000256" key="5">
    <source>
        <dbReference type="SAM" id="Coils"/>
    </source>
</evidence>
<comment type="caution">
    <text evidence="8">The sequence shown here is derived from an EMBL/GenBank/DDBJ whole genome shotgun (WGS) entry which is preliminary data.</text>
</comment>
<keyword evidence="3" id="KW-1266">Target cell cytoplasm</keyword>
<comment type="subcellular location">
    <subcellularLocation>
        <location evidence="1">Target cell</location>
        <location evidence="1">Target cell cytoplasm</location>
    </subcellularLocation>
</comment>
<sequence length="863" mass="91485">AAQALGAAAKAYSTAANLANGGALFRVETGSGFSHSRERNEISSRESVGNQLNAQHINITSRSGDITATHTAFTSKDAEGNRLKDSSITFDSAKDLNLNAGQSEYQMQGKQQSSGVEIGTGVAVGAQTGWYVYAQAGFSNGKQSEHHLTHQNSQIDTETLNINTQGNATLKGATAKANRINAEIKGDLTIESLQDSHQSESNSAGFGGRLQGAIGSAWGGSAYGNLARGEANRKQVTQQSGLFAGEGGYHINANNVDLVASVIASSNSENSELATNKLSFRDIENQSSSEALSAGVSASANLNKAAGTQAKTEAQAEQQAQTAKLTGTPQSNGISPSIPMFDSSEDRSITKATLTEGKITLNKDSNPTQTTAKSLGINTDLSQSNRQVAEPKDINKVLKEQQILSQAAGNVAEAVMTYAENQKAELQQAEQKAREATKSGDTTTALAKLQEADKLKIEAERWETGGDQKRKATAVAAALSLAVAGKPAEAIAAGAASPYLNEAIKHITENTDNKALEALNVPLHILWGAVEAELAGGSATAGAVAAGVGEIGARVLAETVYGKQPSELNEEEKQNLLNASKALAGVSSGVVSGGNGTETLANASVGMVVAENAVENNALNASDSVNYLRDLSEAYKKGESLEVVHEKYAILSQREFEKDIDACKNGGLMCYVGVLSAMKAGVDSIEGYKDFYALPTEIKQEAVDWVSTEAAKHSIEFIDGSPTAIYLALTAIEIAQEMYEAKNAGRNFSVDKAQAKFAQKINAYNPHKHSVGNMNDFLKNKEFGQNLSQILTKTSKRYQGQTIYEVNKSELGFKKGDQIYLDNLHKDHLEVFDRNGNFKGVYNLDGSLNAEKTKNSYGRKLSK</sequence>
<dbReference type="InterPro" id="IPR006914">
    <property type="entry name" value="VENN_dom"/>
</dbReference>
<name>A0A426FHL0_BIBTR</name>
<dbReference type="Pfam" id="PF04829">
    <property type="entry name" value="PT-VENN"/>
    <property type="match status" value="1"/>
</dbReference>
<dbReference type="Pfam" id="PF13332">
    <property type="entry name" value="Fil_haemagg_2"/>
    <property type="match status" value="1"/>
</dbReference>
<evidence type="ECO:0000256" key="3">
    <source>
        <dbReference type="ARBA" id="ARBA00022913"/>
    </source>
</evidence>
<feature type="region of interest" description="Disordered" evidence="6">
    <location>
        <begin position="307"/>
        <end position="346"/>
    </location>
</feature>
<protein>
    <recommendedName>
        <fullName evidence="7">VENN motif-containing domain-containing protein</fullName>
    </recommendedName>
</protein>
<feature type="compositionally biased region" description="Low complexity" evidence="6">
    <location>
        <begin position="307"/>
        <end position="324"/>
    </location>
</feature>
<dbReference type="AlphaFoldDB" id="A0A426FHL0"/>
<feature type="non-terminal residue" evidence="8">
    <location>
        <position position="1"/>
    </location>
</feature>
<dbReference type="Proteomes" id="UP000276010">
    <property type="component" value="Unassembled WGS sequence"/>
</dbReference>
<evidence type="ECO:0000313" key="9">
    <source>
        <dbReference type="Proteomes" id="UP000276010"/>
    </source>
</evidence>
<feature type="coiled-coil region" evidence="5">
    <location>
        <begin position="412"/>
        <end position="439"/>
    </location>
</feature>
<evidence type="ECO:0000256" key="4">
    <source>
        <dbReference type="ARBA" id="ARBA00023026"/>
    </source>
</evidence>
<organism evidence="8 9">
    <name type="scientific">Bibersteinia trehalosi</name>
    <name type="common">Pasteurella trehalosi</name>
    <dbReference type="NCBI Taxonomy" id="47735"/>
    <lineage>
        <taxon>Bacteria</taxon>
        <taxon>Pseudomonadati</taxon>
        <taxon>Pseudomonadota</taxon>
        <taxon>Gammaproteobacteria</taxon>
        <taxon>Pasteurellales</taxon>
        <taxon>Pasteurellaceae</taxon>
        <taxon>Bibersteinia</taxon>
    </lineage>
</organism>
<accession>A0A426FHL0</accession>
<evidence type="ECO:0000256" key="2">
    <source>
        <dbReference type="ARBA" id="ARBA00022656"/>
    </source>
</evidence>
<dbReference type="GO" id="GO:0003824">
    <property type="term" value="F:catalytic activity"/>
    <property type="evidence" value="ECO:0007669"/>
    <property type="project" value="UniProtKB-ARBA"/>
</dbReference>
<keyword evidence="4" id="KW-0843">Virulence</keyword>